<dbReference type="Proteomes" id="UP000537989">
    <property type="component" value="Unassembled WGS sequence"/>
</dbReference>
<feature type="compositionally biased region" description="Polar residues" evidence="1">
    <location>
        <begin position="274"/>
        <end position="283"/>
    </location>
</feature>
<keyword evidence="5" id="KW-1185">Reference proteome</keyword>
<dbReference type="InterPro" id="IPR027417">
    <property type="entry name" value="P-loop_NTPase"/>
</dbReference>
<dbReference type="Gene3D" id="1.25.40.10">
    <property type="entry name" value="Tetratricopeptide repeat domain"/>
    <property type="match status" value="2"/>
</dbReference>
<reference evidence="4 5" key="1">
    <citation type="submission" date="2020-02" db="EMBL/GenBank/DDBJ databases">
        <title>Identification and distribution of gene clusters putatively required for synthesis of sphingolipid metabolism inhibitors in phylogenetically diverse species of the filamentous fungus Fusarium.</title>
        <authorList>
            <person name="Kim H.-S."/>
            <person name="Busman M."/>
            <person name="Brown D.W."/>
            <person name="Divon H."/>
            <person name="Uhlig S."/>
            <person name="Proctor R.H."/>
        </authorList>
    </citation>
    <scope>NUCLEOTIDE SEQUENCE [LARGE SCALE GENOMIC DNA]</scope>
    <source>
        <strain evidence="4 5">NRRL 2903</strain>
    </source>
</reference>
<feature type="region of interest" description="Disordered" evidence="1">
    <location>
        <begin position="456"/>
        <end position="475"/>
    </location>
</feature>
<dbReference type="InterPro" id="IPR011990">
    <property type="entry name" value="TPR-like_helical_dom_sf"/>
</dbReference>
<feature type="compositionally biased region" description="Basic and acidic residues" evidence="1">
    <location>
        <begin position="227"/>
        <end position="247"/>
    </location>
</feature>
<feature type="compositionally biased region" description="Polar residues" evidence="1">
    <location>
        <begin position="465"/>
        <end position="475"/>
    </location>
</feature>
<evidence type="ECO:0000256" key="1">
    <source>
        <dbReference type="SAM" id="MobiDB-lite"/>
    </source>
</evidence>
<feature type="domain" description="DUF7779" evidence="3">
    <location>
        <begin position="1159"/>
        <end position="1237"/>
    </location>
</feature>
<dbReference type="InterPro" id="IPR053137">
    <property type="entry name" value="NLR-like"/>
</dbReference>
<evidence type="ECO:0000259" key="2">
    <source>
        <dbReference type="Pfam" id="PF17100"/>
    </source>
</evidence>
<dbReference type="Pfam" id="PF13424">
    <property type="entry name" value="TPR_12"/>
    <property type="match status" value="2"/>
</dbReference>
<evidence type="ECO:0000259" key="3">
    <source>
        <dbReference type="Pfam" id="PF25000"/>
    </source>
</evidence>
<dbReference type="SUPFAM" id="SSF52540">
    <property type="entry name" value="P-loop containing nucleoside triphosphate hydrolases"/>
    <property type="match status" value="1"/>
</dbReference>
<feature type="domain" description="NWD NACHT-NTPase N-terminal" evidence="2">
    <location>
        <begin position="606"/>
        <end position="779"/>
    </location>
</feature>
<organism evidence="4 5">
    <name type="scientific">Fusarium austroamericanum</name>
    <dbReference type="NCBI Taxonomy" id="282268"/>
    <lineage>
        <taxon>Eukaryota</taxon>
        <taxon>Fungi</taxon>
        <taxon>Dikarya</taxon>
        <taxon>Ascomycota</taxon>
        <taxon>Pezizomycotina</taxon>
        <taxon>Sordariomycetes</taxon>
        <taxon>Hypocreomycetidae</taxon>
        <taxon>Hypocreales</taxon>
        <taxon>Nectriaceae</taxon>
        <taxon>Fusarium</taxon>
    </lineage>
</organism>
<dbReference type="SUPFAM" id="SSF48452">
    <property type="entry name" value="TPR-like"/>
    <property type="match status" value="2"/>
</dbReference>
<feature type="compositionally biased region" description="Low complexity" evidence="1">
    <location>
        <begin position="261"/>
        <end position="273"/>
    </location>
</feature>
<dbReference type="EMBL" id="JAAMOD010000032">
    <property type="protein sequence ID" value="KAF5246035.1"/>
    <property type="molecule type" value="Genomic_DNA"/>
</dbReference>
<feature type="compositionally biased region" description="Low complexity" evidence="1">
    <location>
        <begin position="293"/>
        <end position="302"/>
    </location>
</feature>
<feature type="region of interest" description="Disordered" evidence="1">
    <location>
        <begin position="204"/>
        <end position="310"/>
    </location>
</feature>
<dbReference type="Gene3D" id="3.40.50.300">
    <property type="entry name" value="P-loop containing nucleotide triphosphate hydrolases"/>
    <property type="match status" value="1"/>
</dbReference>
<sequence>MTSPANAREIFTVASECSVLFQKCAHADQKPPKAQKDVALLSKDFEAWCFNLGVFAAPTASLDQTLRYSDEIRGFVMQLLLALRRNLEFINIYDPPEDPPRSTTPRPNETNHNAVEKLQGSIEEALRAISAVLQRLDRLGATIRKYSASSLSSRVKAFAEQDHDEEYRLLAKNIVVFKYPTAPSSLHAQLAESMAHRRQRLRYIRQHQQKTTPKDRQDSRTRKHHEKNLSHPKSTELTRSAPKDRAAVLRNQAVSRPRGNPPSEGTETTPSTTAWTVRPTSSAMERVRRDGSKSVISSSKASTTRMVGDLNDYPEPPTYDQWSQDPKCSTCWRQLLEAELKGKKWRRHIDTDCESYICISEDCKQPLQFFSDLNLWENHMRSRHSTEWTRLVHKPTIWICDVDHDDEEFQDHESFQEHLCNKHSDLSEAERKAVATLSVASVTRAKHTCPLCGYDSTAEQDSRSEATSSTPQQSDMDQLARLAKHVAGHLRCLAFHALDHLDSDQGSVSEPGSEITSHKARSRSGPPSGLKDLDDVSSGFADDDNPRSVSAFDELETRQEGDGTPGENTLPQIVSLLPEFEKDWGSVAQTRSVEEDPILHKMMAYSLWDRAFDNLKKMEPLLVEKHEILLSKELMKDPEGDSKEIVNQFRNASIHERRALLNTIMDKLLERMLGRYRVSMSILDWITDSAGDFPKASLPWVGFCLVLVALQDVGIREDAGLASFASVASKLRWYSTLESIFENKDWTSSETPKRDLIQLEKDVLRLCQYMLELQLRVIASSGQLAKSGDWGELLSAVESLEIHLIKKSLGLSVHAVKAELDRAEQTAASIFEATVTRNHFTGSTCFCVPFNRDPGFVDRRDILIWLEEQYTGSAGRMALVGMGGFGYGPPREHPSRTTFVLTDKSKSQVAIEFVYHIHRKSPQTSVFWVHASSKLRFEEAYRSIADTLQLPRRNNPDVDVLRLVRDWMQTEEAGSWLMVLDNVDDVNLFYPRANASGNKAANQPTEENAIISSDQWPLAAYLPKYSSGTILITSRSIDAAEKLTGSHKAIYRVSAMDEIQGLRLLQNKLNGDFNKDAAVDLLRALDYIPLAITQAAAYINRRAPRASVQTYLDAFRESDKKKGTLLNRDTGDLRRDESMSNSVVTTWQVIFEQIRRERLSAAKLLSFISFFNPHGIPMFVLYDYNTGLTDDINRVTESDDFEDDLHILRGYSLVSVTAAQDMCEVHSLVQFCVRAWISIVDDTQRWKRVFLQSMSRHFPSGAFETWPTCQLLLPHIESVLDERPPDEDLQNWARLLTNCASYMLTIGNYMVAEKLGGKAVETMTEVLGEEHSATLTSMANLASTFRYQGRWKEAEELDIGVVEIRKRVLGEEHPDTLTSMANLASTFRYQGRWKEAEELDIGVVEIRKRVLGEEHPDTLTSMANLAIIWKEQGRWKEAEELEVGVMETRKRVLGEEHPDTLTSMTNLASIYGNQGRWKEAEELGIRTMEIMKIVLGEEHPDTLTSMANLAIIWKKQGRTRDALALMRSCIVLRERVLGTEHPHTASLAVVLAEWHQPASVG</sequence>
<dbReference type="PANTHER" id="PTHR46082:SF6">
    <property type="entry name" value="AAA+ ATPASE DOMAIN-CONTAINING PROTEIN-RELATED"/>
    <property type="match status" value="1"/>
</dbReference>
<feature type="region of interest" description="Disordered" evidence="1">
    <location>
        <begin position="503"/>
        <end position="549"/>
    </location>
</feature>
<evidence type="ECO:0000313" key="5">
    <source>
        <dbReference type="Proteomes" id="UP000537989"/>
    </source>
</evidence>
<name>A0AAN6C8H0_FUSAU</name>
<accession>A0AAN6C8H0</accession>
<dbReference type="InterPro" id="IPR031359">
    <property type="entry name" value="NACHT_N"/>
</dbReference>
<dbReference type="Pfam" id="PF25000">
    <property type="entry name" value="DUF7779"/>
    <property type="match status" value="1"/>
</dbReference>
<proteinExistence type="predicted"/>
<dbReference type="InterPro" id="IPR056681">
    <property type="entry name" value="DUF7779"/>
</dbReference>
<dbReference type="PANTHER" id="PTHR46082">
    <property type="entry name" value="ATP/GTP-BINDING PROTEIN-RELATED"/>
    <property type="match status" value="1"/>
</dbReference>
<evidence type="ECO:0000313" key="4">
    <source>
        <dbReference type="EMBL" id="KAF5246035.1"/>
    </source>
</evidence>
<protein>
    <submittedName>
        <fullName evidence="4">Uncharacterized protein</fullName>
    </submittedName>
</protein>
<dbReference type="Pfam" id="PF17100">
    <property type="entry name" value="NACHT_N"/>
    <property type="match status" value="1"/>
</dbReference>
<comment type="caution">
    <text evidence="4">The sequence shown here is derived from an EMBL/GenBank/DDBJ whole genome shotgun (WGS) entry which is preliminary data.</text>
</comment>
<gene>
    <name evidence="4" type="ORF">FAUST_1446</name>
</gene>